<feature type="transmembrane region" description="Helical" evidence="8">
    <location>
        <begin position="189"/>
        <end position="208"/>
    </location>
</feature>
<evidence type="ECO:0000256" key="3">
    <source>
        <dbReference type="ARBA" id="ARBA00022475"/>
    </source>
</evidence>
<evidence type="ECO:0000313" key="10">
    <source>
        <dbReference type="EMBL" id="PRY00545.1"/>
    </source>
</evidence>
<evidence type="ECO:0000256" key="5">
    <source>
        <dbReference type="ARBA" id="ARBA00022970"/>
    </source>
</evidence>
<feature type="transmembrane region" description="Helical" evidence="8">
    <location>
        <begin position="20"/>
        <end position="43"/>
    </location>
</feature>
<dbReference type="Proteomes" id="UP000237846">
    <property type="component" value="Unassembled WGS sequence"/>
</dbReference>
<evidence type="ECO:0000256" key="2">
    <source>
        <dbReference type="ARBA" id="ARBA00022448"/>
    </source>
</evidence>
<dbReference type="NCBIfam" id="TIGR01726">
    <property type="entry name" value="HEQRo_perm_3TM"/>
    <property type="match status" value="1"/>
</dbReference>
<keyword evidence="2 8" id="KW-0813">Transport</keyword>
<evidence type="ECO:0000256" key="6">
    <source>
        <dbReference type="ARBA" id="ARBA00022989"/>
    </source>
</evidence>
<evidence type="ECO:0000256" key="1">
    <source>
        <dbReference type="ARBA" id="ARBA00004651"/>
    </source>
</evidence>
<dbReference type="InterPro" id="IPR035906">
    <property type="entry name" value="MetI-like_sf"/>
</dbReference>
<dbReference type="OrthoDB" id="92598at2"/>
<feature type="domain" description="ABC transmembrane type-1" evidence="9">
    <location>
        <begin position="19"/>
        <end position="208"/>
    </location>
</feature>
<dbReference type="InterPro" id="IPR014341">
    <property type="entry name" value="Ectoine_EhuD"/>
</dbReference>
<evidence type="ECO:0000256" key="8">
    <source>
        <dbReference type="RuleBase" id="RU363032"/>
    </source>
</evidence>
<comment type="caution">
    <text evidence="10">The sequence shown here is derived from an EMBL/GenBank/DDBJ whole genome shotgun (WGS) entry which is preliminary data.</text>
</comment>
<dbReference type="RefSeq" id="WP_106242090.1">
    <property type="nucleotide sequence ID" value="NZ_PVZC01000002.1"/>
</dbReference>
<dbReference type="AlphaFoldDB" id="A0A2T0Q9M7"/>
<accession>A0A2T0Q9M7</accession>
<dbReference type="NCBIfam" id="TIGR03003">
    <property type="entry name" value="ectoine_ehuD"/>
    <property type="match status" value="1"/>
</dbReference>
<keyword evidence="5" id="KW-0029">Amino-acid transport</keyword>
<proteinExistence type="inferred from homology"/>
<comment type="subcellular location">
    <subcellularLocation>
        <location evidence="1 8">Cell membrane</location>
        <topology evidence="1 8">Multi-pass membrane protein</topology>
    </subcellularLocation>
</comment>
<dbReference type="PANTHER" id="PTHR30614:SF0">
    <property type="entry name" value="L-CYSTINE TRANSPORT SYSTEM PERMEASE PROTEIN TCYL"/>
    <property type="match status" value="1"/>
</dbReference>
<name>A0A2T0Q9M7_9ACTN</name>
<keyword evidence="6 8" id="KW-1133">Transmembrane helix</keyword>
<dbReference type="CDD" id="cd06261">
    <property type="entry name" value="TM_PBP2"/>
    <property type="match status" value="1"/>
</dbReference>
<sequence>MSWDWDYALSALPILLQGLQLTVIATIGGYVLAIVLGLVVALVRRLAPRWAGTGVYWVMEFIRSTPLLVQLFVLYFGLPVFGIVLPPMVVGIIGLGLHYAAYTAEVYRSGIEAVPRGQWEAATALNLPTRRVWTGVVLPQAIPKVIPALGNYLISMFKDTPLLLAIGVVELLNSAYRHSARTFEDPFELMTMVGLLFLAVSIPSAIFIRHLERRYAAV</sequence>
<dbReference type="InterPro" id="IPR000515">
    <property type="entry name" value="MetI-like"/>
</dbReference>
<dbReference type="SUPFAM" id="SSF161098">
    <property type="entry name" value="MetI-like"/>
    <property type="match status" value="1"/>
</dbReference>
<keyword evidence="11" id="KW-1185">Reference proteome</keyword>
<evidence type="ECO:0000259" key="9">
    <source>
        <dbReference type="PROSITE" id="PS50928"/>
    </source>
</evidence>
<evidence type="ECO:0000313" key="11">
    <source>
        <dbReference type="Proteomes" id="UP000237846"/>
    </source>
</evidence>
<dbReference type="Pfam" id="PF00528">
    <property type="entry name" value="BPD_transp_1"/>
    <property type="match status" value="1"/>
</dbReference>
<dbReference type="PROSITE" id="PS50928">
    <property type="entry name" value="ABC_TM1"/>
    <property type="match status" value="1"/>
</dbReference>
<organism evidence="10 11">
    <name type="scientific">Allonocardiopsis opalescens</name>
    <dbReference type="NCBI Taxonomy" id="1144618"/>
    <lineage>
        <taxon>Bacteria</taxon>
        <taxon>Bacillati</taxon>
        <taxon>Actinomycetota</taxon>
        <taxon>Actinomycetes</taxon>
        <taxon>Streptosporangiales</taxon>
        <taxon>Allonocardiopsis</taxon>
    </lineage>
</organism>
<dbReference type="GO" id="GO:0006865">
    <property type="term" value="P:amino acid transport"/>
    <property type="evidence" value="ECO:0007669"/>
    <property type="project" value="UniProtKB-KW"/>
</dbReference>
<keyword evidence="7 8" id="KW-0472">Membrane</keyword>
<evidence type="ECO:0000256" key="7">
    <source>
        <dbReference type="ARBA" id="ARBA00023136"/>
    </source>
</evidence>
<dbReference type="GO" id="GO:0022857">
    <property type="term" value="F:transmembrane transporter activity"/>
    <property type="evidence" value="ECO:0007669"/>
    <property type="project" value="InterPro"/>
</dbReference>
<keyword evidence="4 8" id="KW-0812">Transmembrane</keyword>
<comment type="similarity">
    <text evidence="8">Belongs to the binding-protein-dependent transport system permease family.</text>
</comment>
<keyword evidence="3" id="KW-1003">Cell membrane</keyword>
<protein>
    <submittedName>
        <fullName evidence="10">Polar amino acid transport system permease protein</fullName>
    </submittedName>
</protein>
<dbReference type="PANTHER" id="PTHR30614">
    <property type="entry name" value="MEMBRANE COMPONENT OF AMINO ACID ABC TRANSPORTER"/>
    <property type="match status" value="1"/>
</dbReference>
<dbReference type="EMBL" id="PVZC01000002">
    <property type="protein sequence ID" value="PRY00545.1"/>
    <property type="molecule type" value="Genomic_DNA"/>
</dbReference>
<gene>
    <name evidence="10" type="ORF">CLV72_102176</name>
</gene>
<dbReference type="GO" id="GO:0043190">
    <property type="term" value="C:ATP-binding cassette (ABC) transporter complex"/>
    <property type="evidence" value="ECO:0007669"/>
    <property type="project" value="InterPro"/>
</dbReference>
<dbReference type="InterPro" id="IPR043429">
    <property type="entry name" value="ArtM/GltK/GlnP/TcyL/YhdX-like"/>
</dbReference>
<evidence type="ECO:0000256" key="4">
    <source>
        <dbReference type="ARBA" id="ARBA00022692"/>
    </source>
</evidence>
<reference evidence="10 11" key="1">
    <citation type="submission" date="2018-03" db="EMBL/GenBank/DDBJ databases">
        <title>Genomic Encyclopedia of Archaeal and Bacterial Type Strains, Phase II (KMG-II): from individual species to whole genera.</title>
        <authorList>
            <person name="Goeker M."/>
        </authorList>
    </citation>
    <scope>NUCLEOTIDE SEQUENCE [LARGE SCALE GENOMIC DNA]</scope>
    <source>
        <strain evidence="10 11">DSM 45601</strain>
    </source>
</reference>
<dbReference type="Gene3D" id="1.10.3720.10">
    <property type="entry name" value="MetI-like"/>
    <property type="match status" value="1"/>
</dbReference>
<dbReference type="InterPro" id="IPR010065">
    <property type="entry name" value="AA_ABC_transptr_permease_3TM"/>
</dbReference>